<dbReference type="EC" id="2.3.1.184" evidence="1 8"/>
<keyword evidence="10" id="KW-1185">Reference proteome</keyword>
<evidence type="ECO:0000256" key="7">
    <source>
        <dbReference type="PROSITE-ProRule" id="PRU00533"/>
    </source>
</evidence>
<keyword evidence="5 7" id="KW-0071">Autoinducer synthesis</keyword>
<dbReference type="PANTHER" id="PTHR39322">
    <property type="entry name" value="ACYL-HOMOSERINE-LACTONE SYNTHASE"/>
    <property type="match status" value="1"/>
</dbReference>
<dbReference type="Gene3D" id="3.40.630.30">
    <property type="match status" value="1"/>
</dbReference>
<dbReference type="GO" id="GO:0009372">
    <property type="term" value="P:quorum sensing"/>
    <property type="evidence" value="ECO:0007669"/>
    <property type="project" value="UniProtKB-UniRule"/>
</dbReference>
<reference evidence="9 10" key="1">
    <citation type="submission" date="2021-02" db="EMBL/GenBank/DDBJ databases">
        <title>FDA dAtabase for Regulatory Grade micrObial Sequences (FDA-ARGOS): Supporting development and validation of Infectious Disease Dx tests.</title>
        <authorList>
            <person name="Minogue T."/>
            <person name="Wolcott M."/>
            <person name="Wasieloski L."/>
            <person name="Aguilar W."/>
            <person name="Moore D."/>
            <person name="Jaissle J."/>
            <person name="Tallon L."/>
            <person name="Sadzewicz L."/>
            <person name="Zhao X."/>
            <person name="Boylan J."/>
            <person name="Ott S."/>
            <person name="Bowen H."/>
            <person name="Vavikolanu K."/>
            <person name="Mehta A."/>
            <person name="Aluvathingal J."/>
            <person name="Nadendla S."/>
            <person name="Yan Y."/>
            <person name="Sichtig H."/>
        </authorList>
    </citation>
    <scope>NUCLEOTIDE SEQUENCE [LARGE SCALE GENOMIC DNA]</scope>
    <source>
        <strain evidence="9 10">FDAARGOS_1272</strain>
    </source>
</reference>
<dbReference type="InterPro" id="IPR016181">
    <property type="entry name" value="Acyl_CoA_acyltransferase"/>
</dbReference>
<comment type="similarity">
    <text evidence="7 8">Belongs to the autoinducer synthase family.</text>
</comment>
<evidence type="ECO:0000256" key="8">
    <source>
        <dbReference type="RuleBase" id="RU361135"/>
    </source>
</evidence>
<name>A0A892I9N9_9BURK</name>
<accession>A0A892I9N9</accession>
<protein>
    <recommendedName>
        <fullName evidence="1 8">Acyl-homoserine-lactone synthase</fullName>
        <ecNumber evidence="1 8">2.3.1.184</ecNumber>
    </recommendedName>
    <alternativeName>
        <fullName evidence="8">Autoinducer synthesis protein</fullName>
    </alternativeName>
</protein>
<dbReference type="PROSITE" id="PS00949">
    <property type="entry name" value="AUTOINDUCER_SYNTH_1"/>
    <property type="match status" value="1"/>
</dbReference>
<dbReference type="Pfam" id="PF00765">
    <property type="entry name" value="Autoind_synth"/>
    <property type="match status" value="1"/>
</dbReference>
<dbReference type="SUPFAM" id="SSF55729">
    <property type="entry name" value="Acyl-CoA N-acyltransferases (Nat)"/>
    <property type="match status" value="1"/>
</dbReference>
<dbReference type="PRINTS" id="PR01549">
    <property type="entry name" value="AUTOINDCRSYN"/>
</dbReference>
<dbReference type="RefSeq" id="WP_006766153.1">
    <property type="nucleotide sequence ID" value="NZ_CABVPR010000031.1"/>
</dbReference>
<evidence type="ECO:0000256" key="2">
    <source>
        <dbReference type="ARBA" id="ARBA00022654"/>
    </source>
</evidence>
<dbReference type="EMBL" id="CP069483">
    <property type="protein sequence ID" value="QRO79805.1"/>
    <property type="molecule type" value="Genomic_DNA"/>
</dbReference>
<dbReference type="AlphaFoldDB" id="A0A892I9N9"/>
<keyword evidence="2 7" id="KW-0673">Quorum sensing</keyword>
<comment type="catalytic activity">
    <reaction evidence="6 8">
        <text>a fatty acyl-[ACP] + S-adenosyl-L-methionine = an N-acyl-L-homoserine lactone + S-methyl-5'-thioadenosine + holo-[ACP] + H(+)</text>
        <dbReference type="Rhea" id="RHEA:10096"/>
        <dbReference type="Rhea" id="RHEA-COMP:9685"/>
        <dbReference type="Rhea" id="RHEA-COMP:14125"/>
        <dbReference type="ChEBI" id="CHEBI:15378"/>
        <dbReference type="ChEBI" id="CHEBI:17509"/>
        <dbReference type="ChEBI" id="CHEBI:55474"/>
        <dbReference type="ChEBI" id="CHEBI:59789"/>
        <dbReference type="ChEBI" id="CHEBI:64479"/>
        <dbReference type="ChEBI" id="CHEBI:138651"/>
        <dbReference type="EC" id="2.3.1.184"/>
    </reaction>
</comment>
<evidence type="ECO:0000313" key="9">
    <source>
        <dbReference type="EMBL" id="QRO79805.1"/>
    </source>
</evidence>
<keyword evidence="4 8" id="KW-0949">S-adenosyl-L-methionine</keyword>
<evidence type="ECO:0000256" key="5">
    <source>
        <dbReference type="ARBA" id="ARBA00022929"/>
    </source>
</evidence>
<sequence length="197" mass="22483">MVPTIRIAPQRDWEMSDLVDMYRFRARVFSDRMGWEVNRFGDLEVDAYDGLSPHYMLIRDESEQVRGCWRLLPTEGPYMLKDTFPQLLHGQDAPQAPDVWELSRFALDSSGNESAFGFTDFAMEAIREIIAFGERRGLRQYVTVTTTAVERLLRRTGIEIHRFGPPVRVGKENAVALTVVLGEQTHTALFGEMLVAA</sequence>
<dbReference type="GeneID" id="93129704"/>
<evidence type="ECO:0000313" key="10">
    <source>
        <dbReference type="Proteomes" id="UP000625568"/>
    </source>
</evidence>
<evidence type="ECO:0000256" key="6">
    <source>
        <dbReference type="ARBA" id="ARBA00048576"/>
    </source>
</evidence>
<dbReference type="InterPro" id="IPR018311">
    <property type="entry name" value="Autoind_synth_CS"/>
</dbReference>
<gene>
    <name evidence="9" type="ORF">I6K02_25100</name>
</gene>
<dbReference type="GO" id="GO:0007165">
    <property type="term" value="P:signal transduction"/>
    <property type="evidence" value="ECO:0007669"/>
    <property type="project" value="TreeGrafter"/>
</dbReference>
<keyword evidence="3 8" id="KW-0808">Transferase</keyword>
<dbReference type="PANTHER" id="PTHR39322:SF1">
    <property type="entry name" value="ISOVALERYL-HOMOSERINE LACTONE SYNTHASE"/>
    <property type="match status" value="1"/>
</dbReference>
<organism evidence="9 10">
    <name type="scientific">Burkholderia dolosa</name>
    <dbReference type="NCBI Taxonomy" id="152500"/>
    <lineage>
        <taxon>Bacteria</taxon>
        <taxon>Pseudomonadati</taxon>
        <taxon>Pseudomonadota</taxon>
        <taxon>Betaproteobacteria</taxon>
        <taxon>Burkholderiales</taxon>
        <taxon>Burkholderiaceae</taxon>
        <taxon>Burkholderia</taxon>
        <taxon>Burkholderia cepacia complex</taxon>
    </lineage>
</organism>
<evidence type="ECO:0000256" key="3">
    <source>
        <dbReference type="ARBA" id="ARBA00022679"/>
    </source>
</evidence>
<dbReference type="PROSITE" id="PS51187">
    <property type="entry name" value="AUTOINDUCER_SYNTH_2"/>
    <property type="match status" value="1"/>
</dbReference>
<proteinExistence type="inferred from homology"/>
<evidence type="ECO:0000256" key="1">
    <source>
        <dbReference type="ARBA" id="ARBA00012340"/>
    </source>
</evidence>
<dbReference type="GO" id="GO:0061579">
    <property type="term" value="F:N-acyl homoserine lactone synthase activity"/>
    <property type="evidence" value="ECO:0007669"/>
    <property type="project" value="UniProtKB-UniRule"/>
</dbReference>
<dbReference type="InterPro" id="IPR001690">
    <property type="entry name" value="Autoind_synthase"/>
</dbReference>
<dbReference type="Proteomes" id="UP000625568">
    <property type="component" value="Chromosome 2"/>
</dbReference>
<evidence type="ECO:0000256" key="4">
    <source>
        <dbReference type="ARBA" id="ARBA00022691"/>
    </source>
</evidence>